<dbReference type="Proteomes" id="UP000677305">
    <property type="component" value="Chromosome"/>
</dbReference>
<reference evidence="8 9" key="1">
    <citation type="submission" date="2020-07" db="EMBL/GenBank/DDBJ databases">
        <title>Vallitalea guaymasensis genome.</title>
        <authorList>
            <person name="Postec A."/>
        </authorList>
    </citation>
    <scope>NUCLEOTIDE SEQUENCE [LARGE SCALE GENOMIC DNA]</scope>
    <source>
        <strain evidence="8 9">Ra1766G1</strain>
    </source>
</reference>
<dbReference type="GO" id="GO:0030246">
    <property type="term" value="F:carbohydrate binding"/>
    <property type="evidence" value="ECO:0007669"/>
    <property type="project" value="InterPro"/>
</dbReference>
<dbReference type="InterPro" id="IPR005195">
    <property type="entry name" value="Glyco_hydro_65_M"/>
</dbReference>
<feature type="binding site" evidence="3">
    <location>
        <begin position="599"/>
        <end position="600"/>
    </location>
    <ligand>
        <name>substrate</name>
    </ligand>
</feature>
<protein>
    <submittedName>
        <fullName evidence="8">Glycoside hydrolase family 65 protein</fullName>
    </submittedName>
</protein>
<dbReference type="GO" id="GO:0005975">
    <property type="term" value="P:carbohydrate metabolic process"/>
    <property type="evidence" value="ECO:0007669"/>
    <property type="project" value="InterPro"/>
</dbReference>
<dbReference type="Gene3D" id="1.50.10.10">
    <property type="match status" value="1"/>
</dbReference>
<feature type="binding site" evidence="3">
    <location>
        <begin position="358"/>
        <end position="359"/>
    </location>
    <ligand>
        <name>substrate</name>
    </ligand>
</feature>
<dbReference type="Pfam" id="PF03633">
    <property type="entry name" value="Glyco_hydro_65C"/>
    <property type="match status" value="1"/>
</dbReference>
<feature type="domain" description="Glycoside hydrolase family 65 C-terminal" evidence="6">
    <location>
        <begin position="696"/>
        <end position="755"/>
    </location>
</feature>
<proteinExistence type="inferred from homology"/>
<dbReference type="InterPro" id="IPR037018">
    <property type="entry name" value="GH65_N"/>
</dbReference>
<evidence type="ECO:0000313" key="9">
    <source>
        <dbReference type="Proteomes" id="UP000677305"/>
    </source>
</evidence>
<evidence type="ECO:0000259" key="5">
    <source>
        <dbReference type="Pfam" id="PF03632"/>
    </source>
</evidence>
<dbReference type="EMBL" id="CP058561">
    <property type="protein sequence ID" value="QUH27577.1"/>
    <property type="molecule type" value="Genomic_DNA"/>
</dbReference>
<feature type="coiled-coil region" evidence="4">
    <location>
        <begin position="517"/>
        <end position="544"/>
    </location>
</feature>
<evidence type="ECO:0000259" key="7">
    <source>
        <dbReference type="Pfam" id="PF03636"/>
    </source>
</evidence>
<keyword evidence="4" id="KW-0175">Coiled coil</keyword>
<evidence type="ECO:0000313" key="8">
    <source>
        <dbReference type="EMBL" id="QUH27577.1"/>
    </source>
</evidence>
<sequence length="767" mass="89252">MREYFNSDDWLIIEEGFEPEYNRVSESAMSLGNGHMGIRGNFEEKYSGDSLSGTYYAGIYYPDKTKVGWWKNGYPEWFAKVLNGINFIGIDVKINGLELDIAKCTVIDFQRILNMKHGYLERSFVAVDKNNNKTKIISKRFLSMAESEIAAIKYTVIPLNYDGEITLNPYLDGKVVNEDSNYDEYFWEEVDKKAEDNLCYLNMRTKKLDFRVSCAMKYELSNKNDKIQPKEMTLISEEDYVANLLSVSAKTGDEITLTKYISAVTNRDYDNEDLVNKSVSAVNKAYESGFDNLFEAHKETWDSKWEENDITIVGDKKAQQGIRFNIFHLNQTYTGEDQRLNIGPKGFTGEKYGGSTYWDTEAYCIPFYLSTSPSKIAKNLLIYRYNHLEKAKENARKLGFKGALYPMVTMNGEECHNEWEITFEEIHRNGAIAYAIYNYVNYTGDKKHLADYGIEVLVEISRFWADRVNYNKAKDKYMILGVTGPNEYENNVNNNWYTNTIASWTLGYAMEALDYVKSEYSDIYDRLLNKLELKEQEVDKWKDIIDKMYYPYIEDEKVFSQQDGYMDKEQILVKELPEGNLPINQNWSWDRILRSCFIKQADVMQGIYFFNERYDMDTIKRNFDFYEPRTVHESSLSPCIYSIIASQLGYEKKAYELYLRTARLDLDNYNCDSDDGLHITSMAGTWMSVVHGFGGLKVKDNELYLSPFLPKSWQEYSFRILFRDSLLNVKVGNSVVIELISGDDVTINVFKQKYTATKNNKIEIKNN</sequence>
<keyword evidence="8" id="KW-0378">Hydrolase</keyword>
<dbReference type="RefSeq" id="WP_212691927.1">
    <property type="nucleotide sequence ID" value="NZ_CP058561.1"/>
</dbReference>
<dbReference type="InterPro" id="IPR011013">
    <property type="entry name" value="Gal_mutarotase_sf_dom"/>
</dbReference>
<evidence type="ECO:0000256" key="1">
    <source>
        <dbReference type="ARBA" id="ARBA00006768"/>
    </source>
</evidence>
<dbReference type="Pfam" id="PF03636">
    <property type="entry name" value="Glyco_hydro_65N"/>
    <property type="match status" value="1"/>
</dbReference>
<dbReference type="InterPro" id="IPR005194">
    <property type="entry name" value="Glyco_hydro_65_C"/>
</dbReference>
<dbReference type="Gene3D" id="2.70.98.40">
    <property type="entry name" value="Glycoside hydrolase, family 65, N-terminal domain"/>
    <property type="match status" value="1"/>
</dbReference>
<feature type="domain" description="Glycoside hydrolase family 65 N-terminal" evidence="7">
    <location>
        <begin position="13"/>
        <end position="267"/>
    </location>
</feature>
<keyword evidence="9" id="KW-1185">Reference proteome</keyword>
<dbReference type="GO" id="GO:0004553">
    <property type="term" value="F:hydrolase activity, hydrolyzing O-glycosyl compounds"/>
    <property type="evidence" value="ECO:0007669"/>
    <property type="project" value="TreeGrafter"/>
</dbReference>
<comment type="similarity">
    <text evidence="1">Belongs to the glycosyl hydrolase 65 family.</text>
</comment>
<dbReference type="InterPro" id="IPR012341">
    <property type="entry name" value="6hp_glycosidase-like_sf"/>
</dbReference>
<gene>
    <name evidence="8" type="ORF">HYG85_01040</name>
</gene>
<evidence type="ECO:0000256" key="3">
    <source>
        <dbReference type="PIRSR" id="PIRSR036289-51"/>
    </source>
</evidence>
<dbReference type="Pfam" id="PF03632">
    <property type="entry name" value="Glyco_hydro_65m"/>
    <property type="match status" value="1"/>
</dbReference>
<dbReference type="NCBIfam" id="NF010380">
    <property type="entry name" value="PRK13807.1"/>
    <property type="match status" value="1"/>
</dbReference>
<dbReference type="SUPFAM" id="SSF74650">
    <property type="entry name" value="Galactose mutarotase-like"/>
    <property type="match status" value="1"/>
</dbReference>
<dbReference type="InterPro" id="IPR017045">
    <property type="entry name" value="Malt_Pase/Glycosyl_Hdrlase"/>
</dbReference>
<dbReference type="InterPro" id="IPR008928">
    <property type="entry name" value="6-hairpin_glycosidase_sf"/>
</dbReference>
<dbReference type="SUPFAM" id="SSF48208">
    <property type="entry name" value="Six-hairpin glycosidases"/>
    <property type="match status" value="1"/>
</dbReference>
<dbReference type="AlphaFoldDB" id="A0A8J8SAE5"/>
<evidence type="ECO:0000256" key="2">
    <source>
        <dbReference type="PIRSR" id="PIRSR036289-50"/>
    </source>
</evidence>
<dbReference type="PANTHER" id="PTHR11051:SF14">
    <property type="entry name" value="MALTOSE PHOSPHORYLASE"/>
    <property type="match status" value="1"/>
</dbReference>
<feature type="active site" description="Proton donor" evidence="2">
    <location>
        <position position="487"/>
    </location>
</feature>
<dbReference type="PIRSF" id="PIRSF036289">
    <property type="entry name" value="Glycosyl_hydrolase_malt_phosph"/>
    <property type="match status" value="1"/>
</dbReference>
<dbReference type="PANTHER" id="PTHR11051">
    <property type="entry name" value="GLYCOSYL HYDROLASE-RELATED"/>
    <property type="match status" value="1"/>
</dbReference>
<evidence type="ECO:0000259" key="6">
    <source>
        <dbReference type="Pfam" id="PF03633"/>
    </source>
</evidence>
<feature type="domain" description="Glycoside hydrolase family 65 central catalytic" evidence="5">
    <location>
        <begin position="323"/>
        <end position="687"/>
    </location>
</feature>
<accession>A0A8J8SAE5</accession>
<dbReference type="InterPro" id="IPR005196">
    <property type="entry name" value="Glyco_hydro_65_N"/>
</dbReference>
<dbReference type="KEGG" id="vgu:HYG85_01040"/>
<dbReference type="GO" id="GO:0016757">
    <property type="term" value="F:glycosyltransferase activity"/>
    <property type="evidence" value="ECO:0007669"/>
    <property type="project" value="UniProtKB-ARBA"/>
</dbReference>
<name>A0A8J8SAE5_9FIRM</name>
<organism evidence="8 9">
    <name type="scientific">Vallitalea guaymasensis</name>
    <dbReference type="NCBI Taxonomy" id="1185412"/>
    <lineage>
        <taxon>Bacteria</taxon>
        <taxon>Bacillati</taxon>
        <taxon>Bacillota</taxon>
        <taxon>Clostridia</taxon>
        <taxon>Lachnospirales</taxon>
        <taxon>Vallitaleaceae</taxon>
        <taxon>Vallitalea</taxon>
    </lineage>
</organism>
<evidence type="ECO:0000256" key="4">
    <source>
        <dbReference type="SAM" id="Coils"/>
    </source>
</evidence>
<dbReference type="Gene3D" id="2.60.420.10">
    <property type="entry name" value="Maltose phosphorylase, domain 3"/>
    <property type="match status" value="1"/>
</dbReference>